<organism evidence="2 3">
    <name type="scientific">Bursaphelenchus okinawaensis</name>
    <dbReference type="NCBI Taxonomy" id="465554"/>
    <lineage>
        <taxon>Eukaryota</taxon>
        <taxon>Metazoa</taxon>
        <taxon>Ecdysozoa</taxon>
        <taxon>Nematoda</taxon>
        <taxon>Chromadorea</taxon>
        <taxon>Rhabditida</taxon>
        <taxon>Tylenchina</taxon>
        <taxon>Tylenchomorpha</taxon>
        <taxon>Aphelenchoidea</taxon>
        <taxon>Aphelenchoididae</taxon>
        <taxon>Bursaphelenchus</taxon>
    </lineage>
</organism>
<gene>
    <name evidence="2" type="ORF">BOKJ2_LOCUS7013</name>
</gene>
<feature type="compositionally biased region" description="Polar residues" evidence="1">
    <location>
        <begin position="1"/>
        <end position="15"/>
    </location>
</feature>
<evidence type="ECO:0000256" key="1">
    <source>
        <dbReference type="SAM" id="MobiDB-lite"/>
    </source>
</evidence>
<evidence type="ECO:0000313" key="3">
    <source>
        <dbReference type="Proteomes" id="UP000614601"/>
    </source>
</evidence>
<proteinExistence type="predicted"/>
<protein>
    <submittedName>
        <fullName evidence="2">Uncharacterized protein</fullName>
    </submittedName>
</protein>
<accession>A0A811KLM7</accession>
<dbReference type="AlphaFoldDB" id="A0A811KLM7"/>
<feature type="compositionally biased region" description="Basic and acidic residues" evidence="1">
    <location>
        <begin position="26"/>
        <end position="49"/>
    </location>
</feature>
<dbReference type="OrthoDB" id="10436430at2759"/>
<dbReference type="Proteomes" id="UP000614601">
    <property type="component" value="Unassembled WGS sequence"/>
</dbReference>
<evidence type="ECO:0000313" key="2">
    <source>
        <dbReference type="EMBL" id="CAD5217289.1"/>
    </source>
</evidence>
<dbReference type="Proteomes" id="UP000783686">
    <property type="component" value="Unassembled WGS sequence"/>
</dbReference>
<reference evidence="2" key="1">
    <citation type="submission" date="2020-09" db="EMBL/GenBank/DDBJ databases">
        <authorList>
            <person name="Kikuchi T."/>
        </authorList>
    </citation>
    <scope>NUCLEOTIDE SEQUENCE</scope>
    <source>
        <strain evidence="2">SH1</strain>
    </source>
</reference>
<comment type="caution">
    <text evidence="2">The sequence shown here is derived from an EMBL/GenBank/DDBJ whole genome shotgun (WGS) entry which is preliminary data.</text>
</comment>
<name>A0A811KLM7_9BILA</name>
<keyword evidence="3" id="KW-1185">Reference proteome</keyword>
<sequence length="100" mass="11476">MDRKAASSTRSTSQFPDILKRFRSLRSPDKLNRESKEEKENTDPIKPDNRPGSSTRRLERLKPRSKSCLKPVTRFVTKISKRYSPDTESTSEGGLFNGIF</sequence>
<dbReference type="EMBL" id="CAJFDH010000003">
    <property type="protein sequence ID" value="CAD5217289.1"/>
    <property type="molecule type" value="Genomic_DNA"/>
</dbReference>
<feature type="region of interest" description="Disordered" evidence="1">
    <location>
        <begin position="1"/>
        <end position="66"/>
    </location>
</feature>
<dbReference type="EMBL" id="CAJFCW020000003">
    <property type="protein sequence ID" value="CAG9107482.1"/>
    <property type="molecule type" value="Genomic_DNA"/>
</dbReference>